<keyword evidence="11" id="KW-1185">Reference proteome</keyword>
<feature type="transmembrane region" description="Helical" evidence="8">
    <location>
        <begin position="395"/>
        <end position="413"/>
    </location>
</feature>
<feature type="transmembrane region" description="Helical" evidence="8">
    <location>
        <begin position="425"/>
        <end position="444"/>
    </location>
</feature>
<dbReference type="GO" id="GO:0005886">
    <property type="term" value="C:plasma membrane"/>
    <property type="evidence" value="ECO:0007669"/>
    <property type="project" value="UniProtKB-SubCell"/>
</dbReference>
<keyword evidence="6 8" id="KW-0472">Membrane</keyword>
<dbReference type="GO" id="GO:0006811">
    <property type="term" value="P:monoatomic ion transport"/>
    <property type="evidence" value="ECO:0007669"/>
    <property type="project" value="UniProtKB-KW"/>
</dbReference>
<comment type="similarity">
    <text evidence="2 8">Belongs to the organo anion transporter (TC 2.A.60) family.</text>
</comment>
<evidence type="ECO:0000256" key="3">
    <source>
        <dbReference type="ARBA" id="ARBA00022475"/>
    </source>
</evidence>
<dbReference type="SUPFAM" id="SSF100895">
    <property type="entry name" value="Kazal-type serine protease inhibitors"/>
    <property type="match status" value="1"/>
</dbReference>
<evidence type="ECO:0000256" key="1">
    <source>
        <dbReference type="ARBA" id="ARBA00004651"/>
    </source>
</evidence>
<evidence type="ECO:0000256" key="8">
    <source>
        <dbReference type="RuleBase" id="RU362056"/>
    </source>
</evidence>
<feature type="transmembrane region" description="Helical" evidence="8">
    <location>
        <begin position="201"/>
        <end position="219"/>
    </location>
</feature>
<feature type="transmembrane region" description="Helical" evidence="8">
    <location>
        <begin position="86"/>
        <end position="107"/>
    </location>
</feature>
<keyword evidence="8" id="KW-0813">Transport</keyword>
<feature type="transmembrane region" description="Helical" evidence="8">
    <location>
        <begin position="575"/>
        <end position="594"/>
    </location>
</feature>
<evidence type="ECO:0000256" key="2">
    <source>
        <dbReference type="ARBA" id="ARBA00009657"/>
    </source>
</evidence>
<name>A0ABD3V574_SINWO</name>
<keyword evidence="3" id="KW-1003">Cell membrane</keyword>
<feature type="domain" description="Kazal-like" evidence="9">
    <location>
        <begin position="470"/>
        <end position="521"/>
    </location>
</feature>
<feature type="transmembrane region" description="Helical" evidence="8">
    <location>
        <begin position="114"/>
        <end position="134"/>
    </location>
</feature>
<feature type="transmembrane region" description="Helical" evidence="8">
    <location>
        <begin position="339"/>
        <end position="366"/>
    </location>
</feature>
<evidence type="ECO:0000259" key="9">
    <source>
        <dbReference type="PROSITE" id="PS51465"/>
    </source>
</evidence>
<feature type="transmembrane region" description="Helical" evidence="8">
    <location>
        <begin position="240"/>
        <end position="262"/>
    </location>
</feature>
<dbReference type="PROSITE" id="PS51465">
    <property type="entry name" value="KAZAL_2"/>
    <property type="match status" value="1"/>
</dbReference>
<evidence type="ECO:0000256" key="5">
    <source>
        <dbReference type="ARBA" id="ARBA00022989"/>
    </source>
</evidence>
<dbReference type="Pfam" id="PF03137">
    <property type="entry name" value="OATP"/>
    <property type="match status" value="1"/>
</dbReference>
<dbReference type="NCBIfam" id="TIGR00805">
    <property type="entry name" value="oat"/>
    <property type="match status" value="1"/>
</dbReference>
<keyword evidence="4 8" id="KW-0812">Transmembrane</keyword>
<gene>
    <name evidence="10" type="ORF">ACJMK2_011325</name>
</gene>
<accession>A0ABD3V574</accession>
<dbReference type="Gene3D" id="1.20.1250.20">
    <property type="entry name" value="MFS general substrate transporter like domains"/>
    <property type="match status" value="1"/>
</dbReference>
<evidence type="ECO:0000256" key="6">
    <source>
        <dbReference type="ARBA" id="ARBA00023136"/>
    </source>
</evidence>
<feature type="transmembrane region" description="Helical" evidence="8">
    <location>
        <begin position="282"/>
        <end position="306"/>
    </location>
</feature>
<keyword evidence="7" id="KW-1015">Disulfide bond</keyword>
<feature type="transmembrane region" description="Helical" evidence="8">
    <location>
        <begin position="633"/>
        <end position="650"/>
    </location>
</feature>
<dbReference type="SUPFAM" id="SSF103473">
    <property type="entry name" value="MFS general substrate transporter"/>
    <property type="match status" value="1"/>
</dbReference>
<dbReference type="PANTHER" id="PTHR11388">
    <property type="entry name" value="ORGANIC ANION TRANSPORTER"/>
    <property type="match status" value="1"/>
</dbReference>
<dbReference type="InterPro" id="IPR036259">
    <property type="entry name" value="MFS_trans_sf"/>
</dbReference>
<dbReference type="Pfam" id="PF07648">
    <property type="entry name" value="Kazal_2"/>
    <property type="match status" value="1"/>
</dbReference>
<evidence type="ECO:0000313" key="11">
    <source>
        <dbReference type="Proteomes" id="UP001634394"/>
    </source>
</evidence>
<organism evidence="10 11">
    <name type="scientific">Sinanodonta woodiana</name>
    <name type="common">Chinese pond mussel</name>
    <name type="synonym">Anodonta woodiana</name>
    <dbReference type="NCBI Taxonomy" id="1069815"/>
    <lineage>
        <taxon>Eukaryota</taxon>
        <taxon>Metazoa</taxon>
        <taxon>Spiralia</taxon>
        <taxon>Lophotrochozoa</taxon>
        <taxon>Mollusca</taxon>
        <taxon>Bivalvia</taxon>
        <taxon>Autobranchia</taxon>
        <taxon>Heteroconchia</taxon>
        <taxon>Palaeoheterodonta</taxon>
        <taxon>Unionida</taxon>
        <taxon>Unionoidea</taxon>
        <taxon>Unionidae</taxon>
        <taxon>Unioninae</taxon>
        <taxon>Sinanodonta</taxon>
    </lineage>
</organism>
<dbReference type="EMBL" id="JBJQND010000013">
    <property type="protein sequence ID" value="KAL3856590.1"/>
    <property type="molecule type" value="Genomic_DNA"/>
</dbReference>
<evidence type="ECO:0000256" key="4">
    <source>
        <dbReference type="ARBA" id="ARBA00022692"/>
    </source>
</evidence>
<dbReference type="InterPro" id="IPR002350">
    <property type="entry name" value="Kazal_dom"/>
</dbReference>
<proteinExistence type="inferred from homology"/>
<evidence type="ECO:0000313" key="10">
    <source>
        <dbReference type="EMBL" id="KAL3856590.1"/>
    </source>
</evidence>
<reference evidence="10 11" key="1">
    <citation type="submission" date="2024-11" db="EMBL/GenBank/DDBJ databases">
        <title>Chromosome-level genome assembly of the freshwater bivalve Anodonta woodiana.</title>
        <authorList>
            <person name="Chen X."/>
        </authorList>
    </citation>
    <scope>NUCLEOTIDE SEQUENCE [LARGE SCALE GENOMIC DNA]</scope>
    <source>
        <strain evidence="10">MN2024</strain>
        <tissue evidence="10">Gills</tissue>
    </source>
</reference>
<keyword evidence="8" id="KW-0406">Ion transport</keyword>
<dbReference type="InterPro" id="IPR036058">
    <property type="entry name" value="Kazal_dom_sf"/>
</dbReference>
<evidence type="ECO:0000256" key="7">
    <source>
        <dbReference type="ARBA" id="ARBA00023157"/>
    </source>
</evidence>
<protein>
    <recommendedName>
        <fullName evidence="8">Solute carrier organic anion transporter family member</fullName>
    </recommendedName>
</protein>
<dbReference type="CDD" id="cd17336">
    <property type="entry name" value="MFS_SLCO_OATP"/>
    <property type="match status" value="1"/>
</dbReference>
<sequence>MPEKAPFQTPVFVSPSEIRIKKRITETECGIGNCKPKCSQSCANICTMVGVYCLSGLLTSVLRTYLEYQVRNLKKQFGFNDSHITLILRVNDVGFLLAVLFSGFIARTVHIPRILTASIVLYGIGGVIFSVPYFTSENSFGSLHDEVMSKDTSDFSFYWSPVSEMQSFHRAPLCSSNETAPDNCSAVNQQYEGNTSSQSNILPLILMLGGVLLQGVGQSPRYPLVATYIDENVDKTHTPIYIGIVTGIAMFGPALAAVVSGVLNKIDVIQSEICFHMQHLRIGSWLLGFFIIGVVSVLSGIPLMFFPRWTKVGAVRKSRLTIGKGTKKRRSACKRCRSAFTGILCRIAVNPLFGLLTFAACLHFLVTSTSDAFSAKYIELAFSIPARKAVGLQKAISVLSSVFGTVIGGVIVSKMRLHPVTCTKLVIAVSVITTVLGMSSLFLGCSLPEIKGFTTHGTIQIENSHKEHNNDSFIACKDTCYCDVMDYFPVCGSDGQNYFSPCLAGCTTREGKIFANCSCIEGTMTAAPALCETSCYKTIPYLVASALMDLSAGFYYMPAFFVFLRCVKDRDKSFAVALGSFFIMLIGWIPGPIISGKLMDSSCLLWKSTSEDTGTCSLYNVDHFRYIKTGWETGFRIVFVIFNVIIFLIARKKRDWTFEAEFDSVIPFDQAENVELMEESEMATTPTGWNSDPIYMGFNTPKRLGSFNKK</sequence>
<comment type="caution">
    <text evidence="10">The sequence shown here is derived from an EMBL/GenBank/DDBJ whole genome shotgun (WGS) entry which is preliminary data.</text>
</comment>
<dbReference type="Proteomes" id="UP001634394">
    <property type="component" value="Unassembled WGS sequence"/>
</dbReference>
<dbReference type="AlphaFoldDB" id="A0ABD3V574"/>
<feature type="transmembrane region" description="Helical" evidence="8">
    <location>
        <begin position="45"/>
        <end position="66"/>
    </location>
</feature>
<comment type="subcellular location">
    <subcellularLocation>
        <location evidence="1 8">Cell membrane</location>
        <topology evidence="1 8">Multi-pass membrane protein</topology>
    </subcellularLocation>
</comment>
<dbReference type="InterPro" id="IPR004156">
    <property type="entry name" value="OATP"/>
</dbReference>
<dbReference type="PANTHER" id="PTHR11388:SF142">
    <property type="entry name" value="SOLUTE CARRIER ORGANIC ANION TRANSPORTER FAMILY MEMBER 5A1"/>
    <property type="match status" value="1"/>
</dbReference>
<keyword evidence="5 8" id="KW-1133">Transmembrane helix</keyword>
<feature type="transmembrane region" description="Helical" evidence="8">
    <location>
        <begin position="541"/>
        <end position="563"/>
    </location>
</feature>